<feature type="compositionally biased region" description="Low complexity" evidence="4">
    <location>
        <begin position="191"/>
        <end position="203"/>
    </location>
</feature>
<dbReference type="GO" id="GO:0006351">
    <property type="term" value="P:DNA-templated transcription"/>
    <property type="evidence" value="ECO:0007669"/>
    <property type="project" value="InterPro"/>
</dbReference>
<evidence type="ECO:0000256" key="3">
    <source>
        <dbReference type="ARBA" id="ARBA00023242"/>
    </source>
</evidence>
<dbReference type="PANTHER" id="PTHR10917">
    <property type="entry name" value="DNA-DIRECTED RNA POLYMERASES I, II, AND III SUBUNIT RPABC3"/>
    <property type="match status" value="1"/>
</dbReference>
<sequence length="326" mass="36174">MTWNHSLAFVTSESDSLEFEKPSRHSWKGLCLVGLDGFGQVRVCAVYCCHARRSVRQSAPTDQNPNPRANRHSFVGTSKPLMSVPAFLFLSFDNDDEIMFWMTIFSCDSPRSEGLSKPQRIHGQGRAEKKVMKHGDRGFIDSSTICVQWFLYCSLGVNGSNPTMAVATTTAGDQQLQQTANVSEKEKENETSITSNDNDNDIGNGSGKESPYLHEEIQYFEMLYNCELEVLEAVIELLMPSTSLAFSRIEAISEQLDTHMQLDVNIEIYPLHVGEKFMMVLASTLNLDGTPDSCYYTQLLVCCCGFAVAAALVTNACWAVVAAMLL</sequence>
<organism evidence="6 7">
    <name type="scientific">Camellia sinensis var. sinensis</name>
    <name type="common">China tea</name>
    <dbReference type="NCBI Taxonomy" id="542762"/>
    <lineage>
        <taxon>Eukaryota</taxon>
        <taxon>Viridiplantae</taxon>
        <taxon>Streptophyta</taxon>
        <taxon>Embryophyta</taxon>
        <taxon>Tracheophyta</taxon>
        <taxon>Spermatophyta</taxon>
        <taxon>Magnoliopsida</taxon>
        <taxon>eudicotyledons</taxon>
        <taxon>Gunneridae</taxon>
        <taxon>Pentapetalae</taxon>
        <taxon>asterids</taxon>
        <taxon>Ericales</taxon>
        <taxon>Theaceae</taxon>
        <taxon>Camellia</taxon>
    </lineage>
</organism>
<comment type="similarity">
    <text evidence="2">Belongs to the eukaryotic RPB8 RNA polymerase subunit family.</text>
</comment>
<proteinExistence type="inferred from homology"/>
<dbReference type="AlphaFoldDB" id="A0A4S4EAJ9"/>
<gene>
    <name evidence="6" type="ORF">TEA_028338</name>
</gene>
<dbReference type="STRING" id="542762.A0A4S4EAJ9"/>
<reference evidence="6 7" key="1">
    <citation type="journal article" date="2018" name="Proc. Natl. Acad. Sci. U.S.A.">
        <title>Draft genome sequence of Camellia sinensis var. sinensis provides insights into the evolution of the tea genome and tea quality.</title>
        <authorList>
            <person name="Wei C."/>
            <person name="Yang H."/>
            <person name="Wang S."/>
            <person name="Zhao J."/>
            <person name="Liu C."/>
            <person name="Gao L."/>
            <person name="Xia E."/>
            <person name="Lu Y."/>
            <person name="Tai Y."/>
            <person name="She G."/>
            <person name="Sun J."/>
            <person name="Cao H."/>
            <person name="Tong W."/>
            <person name="Gao Q."/>
            <person name="Li Y."/>
            <person name="Deng W."/>
            <person name="Jiang X."/>
            <person name="Wang W."/>
            <person name="Chen Q."/>
            <person name="Zhang S."/>
            <person name="Li H."/>
            <person name="Wu J."/>
            <person name="Wang P."/>
            <person name="Li P."/>
            <person name="Shi C."/>
            <person name="Zheng F."/>
            <person name="Jian J."/>
            <person name="Huang B."/>
            <person name="Shan D."/>
            <person name="Shi M."/>
            <person name="Fang C."/>
            <person name="Yue Y."/>
            <person name="Li F."/>
            <person name="Li D."/>
            <person name="Wei S."/>
            <person name="Han B."/>
            <person name="Jiang C."/>
            <person name="Yin Y."/>
            <person name="Xia T."/>
            <person name="Zhang Z."/>
            <person name="Bennetzen J.L."/>
            <person name="Zhao S."/>
            <person name="Wan X."/>
        </authorList>
    </citation>
    <scope>NUCLEOTIDE SEQUENCE [LARGE SCALE GENOMIC DNA]</scope>
    <source>
        <strain evidence="7">cv. Shuchazao</strain>
        <tissue evidence="6">Leaf</tissue>
    </source>
</reference>
<keyword evidence="3" id="KW-0539">Nucleus</keyword>
<evidence type="ECO:0000256" key="1">
    <source>
        <dbReference type="ARBA" id="ARBA00004123"/>
    </source>
</evidence>
<dbReference type="PANTHER" id="PTHR10917:SF0">
    <property type="entry name" value="DNA-DIRECTED RNA POLYMERASES I, II, AND III SUBUNIT RPABC3"/>
    <property type="match status" value="1"/>
</dbReference>
<keyword evidence="5" id="KW-1133">Transmembrane helix</keyword>
<dbReference type="EMBL" id="SDRB02006464">
    <property type="protein sequence ID" value="THG12575.1"/>
    <property type="molecule type" value="Genomic_DNA"/>
</dbReference>
<keyword evidence="7" id="KW-1185">Reference proteome</keyword>
<comment type="subcellular location">
    <subcellularLocation>
        <location evidence="1">Nucleus</location>
    </subcellularLocation>
</comment>
<dbReference type="InterPro" id="IPR005570">
    <property type="entry name" value="RPABC3"/>
</dbReference>
<dbReference type="GO" id="GO:0005736">
    <property type="term" value="C:RNA polymerase I complex"/>
    <property type="evidence" value="ECO:0007669"/>
    <property type="project" value="TreeGrafter"/>
</dbReference>
<dbReference type="GO" id="GO:0005666">
    <property type="term" value="C:RNA polymerase III complex"/>
    <property type="evidence" value="ECO:0007669"/>
    <property type="project" value="TreeGrafter"/>
</dbReference>
<dbReference type="SUPFAM" id="SSF50249">
    <property type="entry name" value="Nucleic acid-binding proteins"/>
    <property type="match status" value="1"/>
</dbReference>
<keyword evidence="5" id="KW-0812">Transmembrane</keyword>
<name>A0A4S4EAJ9_CAMSN</name>
<dbReference type="Pfam" id="PF03870">
    <property type="entry name" value="RNA_pol_Rpb8"/>
    <property type="match status" value="1"/>
</dbReference>
<evidence type="ECO:0000256" key="5">
    <source>
        <dbReference type="SAM" id="Phobius"/>
    </source>
</evidence>
<dbReference type="GO" id="GO:0003899">
    <property type="term" value="F:DNA-directed RNA polymerase activity"/>
    <property type="evidence" value="ECO:0007669"/>
    <property type="project" value="InterPro"/>
</dbReference>
<dbReference type="Gene3D" id="2.40.50.140">
    <property type="entry name" value="Nucleic acid-binding proteins"/>
    <property type="match status" value="1"/>
</dbReference>
<feature type="transmembrane region" description="Helical" evidence="5">
    <location>
        <begin position="295"/>
        <end position="325"/>
    </location>
</feature>
<evidence type="ECO:0000313" key="7">
    <source>
        <dbReference type="Proteomes" id="UP000306102"/>
    </source>
</evidence>
<evidence type="ECO:0000256" key="4">
    <source>
        <dbReference type="SAM" id="MobiDB-lite"/>
    </source>
</evidence>
<protein>
    <submittedName>
        <fullName evidence="6">Uncharacterized protein</fullName>
    </submittedName>
</protein>
<dbReference type="Proteomes" id="UP000306102">
    <property type="component" value="Unassembled WGS sequence"/>
</dbReference>
<evidence type="ECO:0000256" key="2">
    <source>
        <dbReference type="ARBA" id="ARBA00008912"/>
    </source>
</evidence>
<evidence type="ECO:0000313" key="6">
    <source>
        <dbReference type="EMBL" id="THG12575.1"/>
    </source>
</evidence>
<comment type="caution">
    <text evidence="6">The sequence shown here is derived from an EMBL/GenBank/DDBJ whole genome shotgun (WGS) entry which is preliminary data.</text>
</comment>
<keyword evidence="5" id="KW-0472">Membrane</keyword>
<dbReference type="GO" id="GO:0005665">
    <property type="term" value="C:RNA polymerase II, core complex"/>
    <property type="evidence" value="ECO:0007669"/>
    <property type="project" value="TreeGrafter"/>
</dbReference>
<feature type="region of interest" description="Disordered" evidence="4">
    <location>
        <begin position="175"/>
        <end position="208"/>
    </location>
</feature>
<accession>A0A4S4EAJ9</accession>
<dbReference type="InterPro" id="IPR012340">
    <property type="entry name" value="NA-bd_OB-fold"/>
</dbReference>